<evidence type="ECO:0000259" key="2">
    <source>
        <dbReference type="Pfam" id="PF20163"/>
    </source>
</evidence>
<feature type="transmembrane region" description="Helical" evidence="1">
    <location>
        <begin position="57"/>
        <end position="78"/>
    </location>
</feature>
<dbReference type="PANTHER" id="PTHR35395">
    <property type="entry name" value="DUF6536 DOMAIN-CONTAINING PROTEIN"/>
    <property type="match status" value="1"/>
</dbReference>
<name>A0AAD9YP87_COLKA</name>
<sequence>MPQDRWQKSALAFSTAAFTIFIINLPFVLWATLSVPIQDGIGIISEQSCASIKAWNTAIHIIINIISTILLAGSNYCMQCLIAPTRSEIDKAHARHKWLDVGIPSARNLSCVTTKRRLLWFLLSLSSFPLHLMY</sequence>
<keyword evidence="1" id="KW-1133">Transmembrane helix</keyword>
<reference evidence="3" key="1">
    <citation type="submission" date="2023-02" db="EMBL/GenBank/DDBJ databases">
        <title>Colletotrichum kahawae CIFC_Que2 genome sequencing and assembly.</title>
        <authorList>
            <person name="Baroncelli R."/>
        </authorList>
    </citation>
    <scope>NUCLEOTIDE SEQUENCE</scope>
    <source>
        <strain evidence="3">CIFC_Que2</strain>
    </source>
</reference>
<dbReference type="Pfam" id="PF20163">
    <property type="entry name" value="DUF6536"/>
    <property type="match status" value="1"/>
</dbReference>
<dbReference type="EMBL" id="VYYT01000069">
    <property type="protein sequence ID" value="KAK2772259.1"/>
    <property type="molecule type" value="Genomic_DNA"/>
</dbReference>
<protein>
    <recommendedName>
        <fullName evidence="2">DUF6536 domain-containing protein</fullName>
    </recommendedName>
</protein>
<comment type="caution">
    <text evidence="3">The sequence shown here is derived from an EMBL/GenBank/DDBJ whole genome shotgun (WGS) entry which is preliminary data.</text>
</comment>
<dbReference type="AlphaFoldDB" id="A0AAD9YP87"/>
<dbReference type="Proteomes" id="UP001281614">
    <property type="component" value="Unassembled WGS sequence"/>
</dbReference>
<evidence type="ECO:0000313" key="3">
    <source>
        <dbReference type="EMBL" id="KAK2772259.1"/>
    </source>
</evidence>
<gene>
    <name evidence="3" type="ORF">CKAH01_13962</name>
</gene>
<organism evidence="3 4">
    <name type="scientific">Colletotrichum kahawae</name>
    <name type="common">Coffee berry disease fungus</name>
    <dbReference type="NCBI Taxonomy" id="34407"/>
    <lineage>
        <taxon>Eukaryota</taxon>
        <taxon>Fungi</taxon>
        <taxon>Dikarya</taxon>
        <taxon>Ascomycota</taxon>
        <taxon>Pezizomycotina</taxon>
        <taxon>Sordariomycetes</taxon>
        <taxon>Hypocreomycetidae</taxon>
        <taxon>Glomerellales</taxon>
        <taxon>Glomerellaceae</taxon>
        <taxon>Colletotrichum</taxon>
        <taxon>Colletotrichum gloeosporioides species complex</taxon>
    </lineage>
</organism>
<evidence type="ECO:0000256" key="1">
    <source>
        <dbReference type="SAM" id="Phobius"/>
    </source>
</evidence>
<feature type="domain" description="DUF6536" evidence="2">
    <location>
        <begin position="6"/>
        <end position="134"/>
    </location>
</feature>
<accession>A0AAD9YP87</accession>
<dbReference type="InterPro" id="IPR046623">
    <property type="entry name" value="DUF6536"/>
</dbReference>
<keyword evidence="1" id="KW-0812">Transmembrane</keyword>
<feature type="transmembrane region" description="Helical" evidence="1">
    <location>
        <begin position="12"/>
        <end position="37"/>
    </location>
</feature>
<dbReference type="PANTHER" id="PTHR35395:SF1">
    <property type="entry name" value="DUF6536 DOMAIN-CONTAINING PROTEIN"/>
    <property type="match status" value="1"/>
</dbReference>
<keyword evidence="4" id="KW-1185">Reference proteome</keyword>
<evidence type="ECO:0000313" key="4">
    <source>
        <dbReference type="Proteomes" id="UP001281614"/>
    </source>
</evidence>
<keyword evidence="1" id="KW-0472">Membrane</keyword>
<proteinExistence type="predicted"/>